<evidence type="ECO:0000313" key="2">
    <source>
        <dbReference type="Proteomes" id="UP000789920"/>
    </source>
</evidence>
<sequence length="309" mass="35818">MDNEAVDTTSIREGILFYQDADGNTGYYWDSEVGICAPSLIPTESELWKDQEISDLLIIEKIESAESLVEPVEKMSLYPSSIPESPSSTLIEPVRNLSLNDSSLNNQESLYYDSSNFNLYRQESYLLTDFFTDSCHESFEDDPGGGNYEGNDERNYDRNYDRNYERNYERNYDRNYERNYDRNYEGSENDENDRINNNEFNNYGFNNGFNHGFNNEFNNGFNNGFNNLNDTNDVTMEERKFDDINDIEPPSPTSTRDPESDSQSEAIAWEYLQHFVGREFQDEAGLDYGENPGGKVWDDDEGMDPSENQ</sequence>
<reference evidence="1" key="1">
    <citation type="submission" date="2021-06" db="EMBL/GenBank/DDBJ databases">
        <authorList>
            <person name="Kallberg Y."/>
            <person name="Tangrot J."/>
            <person name="Rosling A."/>
        </authorList>
    </citation>
    <scope>NUCLEOTIDE SEQUENCE</scope>
    <source>
        <strain evidence="1">MA461A</strain>
    </source>
</reference>
<accession>A0ACA9MAQ5</accession>
<gene>
    <name evidence="1" type="ORF">RPERSI_LOCUS4860</name>
</gene>
<organism evidence="1 2">
    <name type="scientific">Racocetra persica</name>
    <dbReference type="NCBI Taxonomy" id="160502"/>
    <lineage>
        <taxon>Eukaryota</taxon>
        <taxon>Fungi</taxon>
        <taxon>Fungi incertae sedis</taxon>
        <taxon>Mucoromycota</taxon>
        <taxon>Glomeromycotina</taxon>
        <taxon>Glomeromycetes</taxon>
        <taxon>Diversisporales</taxon>
        <taxon>Gigasporaceae</taxon>
        <taxon>Racocetra</taxon>
    </lineage>
</organism>
<keyword evidence="2" id="KW-1185">Reference proteome</keyword>
<dbReference type="Proteomes" id="UP000789920">
    <property type="component" value="Unassembled WGS sequence"/>
</dbReference>
<comment type="caution">
    <text evidence="1">The sequence shown here is derived from an EMBL/GenBank/DDBJ whole genome shotgun (WGS) entry which is preliminary data.</text>
</comment>
<evidence type="ECO:0000313" key="1">
    <source>
        <dbReference type="EMBL" id="CAG8573719.1"/>
    </source>
</evidence>
<dbReference type="EMBL" id="CAJVQC010006975">
    <property type="protein sequence ID" value="CAG8573719.1"/>
    <property type="molecule type" value="Genomic_DNA"/>
</dbReference>
<proteinExistence type="predicted"/>
<name>A0ACA9MAQ5_9GLOM</name>
<protein>
    <submittedName>
        <fullName evidence="1">28124_t:CDS:1</fullName>
    </submittedName>
</protein>